<sequence>GNSAFLNVAQVSTADLMATPSEEGLKLALSDKVNLRFYSADMREGGSFSGSARRDSGIRFDIEVYATPPLTTPYTPSYRLYIDTHKRFSAFEPIG</sequence>
<feature type="non-terminal residue" evidence="1">
    <location>
        <position position="1"/>
    </location>
</feature>
<reference evidence="1" key="1">
    <citation type="journal article" date="2014" name="Front. Microbiol.">
        <title>High frequency of phylogenetically diverse reductive dehalogenase-homologous genes in deep subseafloor sedimentary metagenomes.</title>
        <authorList>
            <person name="Kawai M."/>
            <person name="Futagami T."/>
            <person name="Toyoda A."/>
            <person name="Takaki Y."/>
            <person name="Nishi S."/>
            <person name="Hori S."/>
            <person name="Arai W."/>
            <person name="Tsubouchi T."/>
            <person name="Morono Y."/>
            <person name="Uchiyama I."/>
            <person name="Ito T."/>
            <person name="Fujiyama A."/>
            <person name="Inagaki F."/>
            <person name="Takami H."/>
        </authorList>
    </citation>
    <scope>NUCLEOTIDE SEQUENCE</scope>
    <source>
        <strain evidence="1">Expedition CK06-06</strain>
    </source>
</reference>
<accession>X0T2P0</accession>
<organism evidence="1">
    <name type="scientific">marine sediment metagenome</name>
    <dbReference type="NCBI Taxonomy" id="412755"/>
    <lineage>
        <taxon>unclassified sequences</taxon>
        <taxon>metagenomes</taxon>
        <taxon>ecological metagenomes</taxon>
    </lineage>
</organism>
<comment type="caution">
    <text evidence="1">The sequence shown here is derived from an EMBL/GenBank/DDBJ whole genome shotgun (WGS) entry which is preliminary data.</text>
</comment>
<gene>
    <name evidence="1" type="ORF">S01H1_06611</name>
</gene>
<dbReference type="AlphaFoldDB" id="X0T2P0"/>
<dbReference type="EMBL" id="BARS01003411">
    <property type="protein sequence ID" value="GAF82442.1"/>
    <property type="molecule type" value="Genomic_DNA"/>
</dbReference>
<protein>
    <submittedName>
        <fullName evidence="1">Uncharacterized protein</fullName>
    </submittedName>
</protein>
<evidence type="ECO:0000313" key="1">
    <source>
        <dbReference type="EMBL" id="GAF82442.1"/>
    </source>
</evidence>
<proteinExistence type="predicted"/>
<name>X0T2P0_9ZZZZ</name>